<evidence type="ECO:0000313" key="2">
    <source>
        <dbReference type="EMBL" id="MFD1525754.1"/>
    </source>
</evidence>
<reference evidence="2 3" key="1">
    <citation type="journal article" date="2019" name="Int. J. Syst. Evol. Microbiol.">
        <title>The Global Catalogue of Microorganisms (GCM) 10K type strain sequencing project: providing services to taxonomists for standard genome sequencing and annotation.</title>
        <authorList>
            <consortium name="The Broad Institute Genomics Platform"/>
            <consortium name="The Broad Institute Genome Sequencing Center for Infectious Disease"/>
            <person name="Wu L."/>
            <person name="Ma J."/>
        </authorList>
    </citation>
    <scope>NUCLEOTIDE SEQUENCE [LARGE SCALE GENOMIC DNA]</scope>
    <source>
        <strain evidence="2 3">CGMCC 1.12285</strain>
    </source>
</reference>
<dbReference type="NCBIfam" id="NF038353">
    <property type="entry name" value="FxLYD_dom"/>
    <property type="match status" value="1"/>
</dbReference>
<dbReference type="Proteomes" id="UP001597111">
    <property type="component" value="Unassembled WGS sequence"/>
</dbReference>
<evidence type="ECO:0000313" key="3">
    <source>
        <dbReference type="Proteomes" id="UP001597111"/>
    </source>
</evidence>
<accession>A0ABD6B4M5</accession>
<dbReference type="InterPro" id="IPR047676">
    <property type="entry name" value="FxLYD_dom"/>
</dbReference>
<protein>
    <submittedName>
        <fullName evidence="2">FxLYD domain-containing protein</fullName>
    </submittedName>
</protein>
<sequence length="147" mass="14992">MRRRALLARTALLTTATGLAGCSGLGDGRDSPTDSPTASPTATPSTVRTPENGSLGVVEHTLSRSNEGSENELVAVEATIENGGSEPADVTATARFLDDAGAVIDESEASTTDLAAGGRWSVELLFGGSGEAARAVTDYRLAVERAD</sequence>
<proteinExistence type="predicted"/>
<dbReference type="EMBL" id="JBHUDH010000045">
    <property type="protein sequence ID" value="MFD1525754.1"/>
    <property type="molecule type" value="Genomic_DNA"/>
</dbReference>
<comment type="caution">
    <text evidence="2">The sequence shown here is derived from an EMBL/GenBank/DDBJ whole genome shotgun (WGS) entry which is preliminary data.</text>
</comment>
<feature type="compositionally biased region" description="Low complexity" evidence="1">
    <location>
        <begin position="33"/>
        <end position="46"/>
    </location>
</feature>
<organism evidence="2 3">
    <name type="scientific">Halolamina salina</name>
    <dbReference type="NCBI Taxonomy" id="1220023"/>
    <lineage>
        <taxon>Archaea</taxon>
        <taxon>Methanobacteriati</taxon>
        <taxon>Methanobacteriota</taxon>
        <taxon>Stenosarchaea group</taxon>
        <taxon>Halobacteria</taxon>
        <taxon>Halobacteriales</taxon>
        <taxon>Haloferacaceae</taxon>
    </lineage>
</organism>
<name>A0ABD6B4M5_9EURY</name>
<dbReference type="PROSITE" id="PS51257">
    <property type="entry name" value="PROKAR_LIPOPROTEIN"/>
    <property type="match status" value="1"/>
</dbReference>
<keyword evidence="3" id="KW-1185">Reference proteome</keyword>
<dbReference type="RefSeq" id="WP_379818230.1">
    <property type="nucleotide sequence ID" value="NZ_JBHUDH010000045.1"/>
</dbReference>
<feature type="region of interest" description="Disordered" evidence="1">
    <location>
        <begin position="20"/>
        <end position="54"/>
    </location>
</feature>
<dbReference type="AlphaFoldDB" id="A0ABD6B4M5"/>
<evidence type="ECO:0000256" key="1">
    <source>
        <dbReference type="SAM" id="MobiDB-lite"/>
    </source>
</evidence>
<gene>
    <name evidence="2" type="ORF">ACFR9S_05455</name>
</gene>